<gene>
    <name evidence="2" type="ORF">SLINC_0681</name>
</gene>
<evidence type="ECO:0000313" key="3">
    <source>
        <dbReference type="Proteomes" id="UP000092598"/>
    </source>
</evidence>
<accession>A0A1B1M2M9</accession>
<dbReference type="EMBL" id="CP016438">
    <property type="protein sequence ID" value="ANS62905.1"/>
    <property type="molecule type" value="Genomic_DNA"/>
</dbReference>
<reference evidence="2 3" key="1">
    <citation type="submission" date="2016-07" db="EMBL/GenBank/DDBJ databases">
        <title>Enhancement of antibiotic productionsby engineered nitrateutilization in actinobacteria.</title>
        <authorList>
            <person name="Meng S.C."/>
        </authorList>
    </citation>
    <scope>NUCLEOTIDE SEQUENCE [LARGE SCALE GENOMIC DNA]</scope>
    <source>
        <strain evidence="2 3">NRRL 2936</strain>
    </source>
</reference>
<sequence>MSVASGHKPHGRHRRLGHLHTVHVAAHELSTQADRYDTLWPGREGLEDFVRGHLSPEHRDRPGTGRPSAALLDEISRSTDGTKQATQGATAIVEEIRERPHVHRPTGATAPQR</sequence>
<evidence type="ECO:0000256" key="1">
    <source>
        <dbReference type="SAM" id="MobiDB-lite"/>
    </source>
</evidence>
<dbReference type="Gene3D" id="1.10.357.10">
    <property type="entry name" value="Tetracycline Repressor, domain 2"/>
    <property type="match status" value="1"/>
</dbReference>
<name>A0A1B1M2M9_STRLN</name>
<organism evidence="2 3">
    <name type="scientific">Streptomyces lincolnensis</name>
    <dbReference type="NCBI Taxonomy" id="1915"/>
    <lineage>
        <taxon>Bacteria</taxon>
        <taxon>Bacillati</taxon>
        <taxon>Actinomycetota</taxon>
        <taxon>Actinomycetes</taxon>
        <taxon>Kitasatosporales</taxon>
        <taxon>Streptomycetaceae</taxon>
        <taxon>Streptomyces</taxon>
    </lineage>
</organism>
<protein>
    <submittedName>
        <fullName evidence="2">Uncharacterized protein</fullName>
    </submittedName>
</protein>
<keyword evidence="3" id="KW-1185">Reference proteome</keyword>
<evidence type="ECO:0000313" key="2">
    <source>
        <dbReference type="EMBL" id="ANS62905.1"/>
    </source>
</evidence>
<proteinExistence type="predicted"/>
<feature type="compositionally biased region" description="Polar residues" evidence="1">
    <location>
        <begin position="78"/>
        <end position="89"/>
    </location>
</feature>
<feature type="region of interest" description="Disordered" evidence="1">
    <location>
        <begin position="75"/>
        <end position="113"/>
    </location>
</feature>
<dbReference type="KEGG" id="sls:SLINC_0681"/>
<dbReference type="Proteomes" id="UP000092598">
    <property type="component" value="Chromosome"/>
</dbReference>
<dbReference type="AlphaFoldDB" id="A0A1B1M2M9"/>